<dbReference type="Proteomes" id="UP000562124">
    <property type="component" value="Unassembled WGS sequence"/>
</dbReference>
<comment type="caution">
    <text evidence="1">The sequence shown here is derived from an EMBL/GenBank/DDBJ whole genome shotgun (WGS) entry which is preliminary data.</text>
</comment>
<dbReference type="RefSeq" id="WP_169324175.1">
    <property type="nucleotide sequence ID" value="NZ_JABCJJ010000006.1"/>
</dbReference>
<name>A0A7Y0QHE8_CELFI</name>
<dbReference type="EMBL" id="JABCJJ010000006">
    <property type="protein sequence ID" value="NMR19814.1"/>
    <property type="molecule type" value="Genomic_DNA"/>
</dbReference>
<protein>
    <submittedName>
        <fullName evidence="1">Uncharacterized protein</fullName>
    </submittedName>
</protein>
<evidence type="ECO:0000313" key="1">
    <source>
        <dbReference type="EMBL" id="NMR19814.1"/>
    </source>
</evidence>
<reference evidence="1 2" key="1">
    <citation type="submission" date="2020-04" db="EMBL/GenBank/DDBJ databases">
        <title>Sequencing and Assembly of C. fimi.</title>
        <authorList>
            <person name="Ramsey A.R."/>
        </authorList>
    </citation>
    <scope>NUCLEOTIDE SEQUENCE [LARGE SCALE GENOMIC DNA]</scope>
    <source>
        <strain evidence="1 2">SB</strain>
    </source>
</reference>
<evidence type="ECO:0000313" key="2">
    <source>
        <dbReference type="Proteomes" id="UP000562124"/>
    </source>
</evidence>
<accession>A0A7Y0QHE8</accession>
<gene>
    <name evidence="1" type="ORF">HIR71_06190</name>
</gene>
<organism evidence="1 2">
    <name type="scientific">Cellulomonas fimi</name>
    <dbReference type="NCBI Taxonomy" id="1708"/>
    <lineage>
        <taxon>Bacteria</taxon>
        <taxon>Bacillati</taxon>
        <taxon>Actinomycetota</taxon>
        <taxon>Actinomycetes</taxon>
        <taxon>Micrococcales</taxon>
        <taxon>Cellulomonadaceae</taxon>
        <taxon>Cellulomonas</taxon>
    </lineage>
</organism>
<dbReference type="AlphaFoldDB" id="A0A7Y0QHE8"/>
<proteinExistence type="predicted"/>
<sequence>MPNWSLPAYPAQYVPDGPGLARALADATDLAALARYPVVVGLVLTWHDWH</sequence>
<keyword evidence="2" id="KW-1185">Reference proteome</keyword>